<dbReference type="AlphaFoldDB" id="A0A2M4ARY2"/>
<feature type="chain" id="PRO_5014636766" evidence="2">
    <location>
        <begin position="30"/>
        <end position="294"/>
    </location>
</feature>
<reference evidence="3" key="1">
    <citation type="submission" date="2018-01" db="EMBL/GenBank/DDBJ databases">
        <title>An insight into the sialome of Amazonian anophelines.</title>
        <authorList>
            <person name="Ribeiro J.M."/>
            <person name="Scarpassa V."/>
            <person name="Calvo E."/>
        </authorList>
    </citation>
    <scope>NUCLEOTIDE SEQUENCE</scope>
    <source>
        <tissue evidence="3">Salivary glands</tissue>
    </source>
</reference>
<keyword evidence="2" id="KW-0732">Signal</keyword>
<dbReference type="EMBL" id="GGFK01010212">
    <property type="protein sequence ID" value="MBW43533.1"/>
    <property type="molecule type" value="Transcribed_RNA"/>
</dbReference>
<protein>
    <submittedName>
        <fullName evidence="3">Putative secreted protein</fullName>
    </submittedName>
</protein>
<sequence>MSAWYGVAGSRCILLLLVVACTLPSGIQSNPAGRKCLIARDELSSLIDLLSNMEVSYEEYSEEEFEEDTLDDTNAPSCSNKLNKIRTSVRELHKNYQILKRIPQDDPISNYRMSKYRYESKLRDLNQTLSALVPQVSNQNLTALNQLRRKVKEVEIQLARSVNNLQKQREETAKELSRTVIAKINAKSVDAAIAEFKALALRSDDPFRMIVPQVYRGRDDEAAKMIDFLEAVDFNDRPIGGYEKLVDAMIIEDKLRGDNAVRILKDIQAIIMARVGQQHERAVALLKRFRSKAH</sequence>
<organism evidence="3">
    <name type="scientific">Anopheles triannulatus</name>
    <dbReference type="NCBI Taxonomy" id="58253"/>
    <lineage>
        <taxon>Eukaryota</taxon>
        <taxon>Metazoa</taxon>
        <taxon>Ecdysozoa</taxon>
        <taxon>Arthropoda</taxon>
        <taxon>Hexapoda</taxon>
        <taxon>Insecta</taxon>
        <taxon>Pterygota</taxon>
        <taxon>Neoptera</taxon>
        <taxon>Endopterygota</taxon>
        <taxon>Diptera</taxon>
        <taxon>Nematocera</taxon>
        <taxon>Culicoidea</taxon>
        <taxon>Culicidae</taxon>
        <taxon>Anophelinae</taxon>
        <taxon>Anopheles</taxon>
    </lineage>
</organism>
<evidence type="ECO:0000256" key="2">
    <source>
        <dbReference type="SAM" id="SignalP"/>
    </source>
</evidence>
<feature type="coiled-coil region" evidence="1">
    <location>
        <begin position="144"/>
        <end position="171"/>
    </location>
</feature>
<accession>A0A2M4ARY2</accession>
<feature type="signal peptide" evidence="2">
    <location>
        <begin position="1"/>
        <end position="29"/>
    </location>
</feature>
<name>A0A2M4ARY2_9DIPT</name>
<evidence type="ECO:0000256" key="1">
    <source>
        <dbReference type="SAM" id="Coils"/>
    </source>
</evidence>
<evidence type="ECO:0000313" key="3">
    <source>
        <dbReference type="EMBL" id="MBW43533.1"/>
    </source>
</evidence>
<proteinExistence type="predicted"/>
<keyword evidence="1" id="KW-0175">Coiled coil</keyword>